<feature type="transmembrane region" description="Helical" evidence="6">
    <location>
        <begin position="193"/>
        <end position="213"/>
    </location>
</feature>
<sequence length="219" mass="23956">MEALWIFVEIMLINIVLSGDNAVVIAMASQNLHPKDRKKAVWWGALGAVVLRIALTAVAVFILKIPFIEALGALLLLYIAIKLTGEGGEERELKASRHLLSAVWTIIVADFIMSLDNVLAVAAIADGHLGILIAGIALSIPMIIWGSTMMMSWMDRYPVLHLAGAAILAYTAGEMLVRDAAVQHWLKHVHTSYEWVIPVMAILLVLLSSRTAAFRRNKG</sequence>
<evidence type="ECO:0000256" key="4">
    <source>
        <dbReference type="ARBA" id="ARBA00022989"/>
    </source>
</evidence>
<evidence type="ECO:0000256" key="1">
    <source>
        <dbReference type="ARBA" id="ARBA00004141"/>
    </source>
</evidence>
<keyword evidence="4 6" id="KW-1133">Transmembrane helix</keyword>
<evidence type="ECO:0000256" key="2">
    <source>
        <dbReference type="ARBA" id="ARBA00007511"/>
    </source>
</evidence>
<feature type="transmembrane region" description="Helical" evidence="6">
    <location>
        <begin position="97"/>
        <end position="115"/>
    </location>
</feature>
<gene>
    <name evidence="7" type="ORF">ACFSUC_12315</name>
</gene>
<accession>A0ABW5RC89</accession>
<dbReference type="InterPro" id="IPR022301">
    <property type="entry name" value="Integral_membrane_YjbE"/>
</dbReference>
<dbReference type="PANTHER" id="PTHR30238:SF4">
    <property type="entry name" value="SLL1022 PROTEIN"/>
    <property type="match status" value="1"/>
</dbReference>
<organism evidence="7 8">
    <name type="scientific">Marinicrinis sediminis</name>
    <dbReference type="NCBI Taxonomy" id="1652465"/>
    <lineage>
        <taxon>Bacteria</taxon>
        <taxon>Bacillati</taxon>
        <taxon>Bacillota</taxon>
        <taxon>Bacilli</taxon>
        <taxon>Bacillales</taxon>
        <taxon>Paenibacillaceae</taxon>
    </lineage>
</organism>
<comment type="similarity">
    <text evidence="2">Belongs to the TerC family.</text>
</comment>
<keyword evidence="3 6" id="KW-0812">Transmembrane</keyword>
<dbReference type="Proteomes" id="UP001597497">
    <property type="component" value="Unassembled WGS sequence"/>
</dbReference>
<feature type="transmembrane region" description="Helical" evidence="6">
    <location>
        <begin position="127"/>
        <end position="145"/>
    </location>
</feature>
<evidence type="ECO:0000256" key="3">
    <source>
        <dbReference type="ARBA" id="ARBA00022692"/>
    </source>
</evidence>
<proteinExistence type="inferred from homology"/>
<evidence type="ECO:0000313" key="8">
    <source>
        <dbReference type="Proteomes" id="UP001597497"/>
    </source>
</evidence>
<comment type="caution">
    <text evidence="7">The sequence shown here is derived from an EMBL/GenBank/DDBJ whole genome shotgun (WGS) entry which is preliminary data.</text>
</comment>
<dbReference type="EMBL" id="JBHUMM010000037">
    <property type="protein sequence ID" value="MFD2672350.1"/>
    <property type="molecule type" value="Genomic_DNA"/>
</dbReference>
<dbReference type="RefSeq" id="WP_379929911.1">
    <property type="nucleotide sequence ID" value="NZ_JBHUMM010000037.1"/>
</dbReference>
<dbReference type="Pfam" id="PF03741">
    <property type="entry name" value="TerC"/>
    <property type="match status" value="1"/>
</dbReference>
<dbReference type="InterPro" id="IPR005496">
    <property type="entry name" value="Integral_membrane_TerC"/>
</dbReference>
<keyword evidence="5 6" id="KW-0472">Membrane</keyword>
<name>A0ABW5RC89_9BACL</name>
<feature type="transmembrane region" description="Helical" evidence="6">
    <location>
        <begin position="67"/>
        <end position="85"/>
    </location>
</feature>
<feature type="transmembrane region" description="Helical" evidence="6">
    <location>
        <begin position="40"/>
        <end position="61"/>
    </location>
</feature>
<evidence type="ECO:0000313" key="7">
    <source>
        <dbReference type="EMBL" id="MFD2672350.1"/>
    </source>
</evidence>
<feature type="transmembrane region" description="Helical" evidence="6">
    <location>
        <begin position="157"/>
        <end position="173"/>
    </location>
</feature>
<keyword evidence="8" id="KW-1185">Reference proteome</keyword>
<evidence type="ECO:0000256" key="6">
    <source>
        <dbReference type="SAM" id="Phobius"/>
    </source>
</evidence>
<dbReference type="NCBIfam" id="TIGR03717">
    <property type="entry name" value="R_switched_YjbE"/>
    <property type="match status" value="1"/>
</dbReference>
<protein>
    <submittedName>
        <fullName evidence="7">TerC family protein</fullName>
    </submittedName>
</protein>
<comment type="subcellular location">
    <subcellularLocation>
        <location evidence="1">Membrane</location>
        <topology evidence="1">Multi-pass membrane protein</topology>
    </subcellularLocation>
</comment>
<feature type="transmembrane region" description="Helical" evidence="6">
    <location>
        <begin position="6"/>
        <end position="28"/>
    </location>
</feature>
<reference evidence="8" key="1">
    <citation type="journal article" date="2019" name="Int. J. Syst. Evol. Microbiol.">
        <title>The Global Catalogue of Microorganisms (GCM) 10K type strain sequencing project: providing services to taxonomists for standard genome sequencing and annotation.</title>
        <authorList>
            <consortium name="The Broad Institute Genomics Platform"/>
            <consortium name="The Broad Institute Genome Sequencing Center for Infectious Disease"/>
            <person name="Wu L."/>
            <person name="Ma J."/>
        </authorList>
    </citation>
    <scope>NUCLEOTIDE SEQUENCE [LARGE SCALE GENOMIC DNA]</scope>
    <source>
        <strain evidence="8">KCTC 33676</strain>
    </source>
</reference>
<dbReference type="PANTHER" id="PTHR30238">
    <property type="entry name" value="MEMBRANE BOUND PREDICTED REDOX MODULATOR"/>
    <property type="match status" value="1"/>
</dbReference>
<evidence type="ECO:0000256" key="5">
    <source>
        <dbReference type="ARBA" id="ARBA00023136"/>
    </source>
</evidence>